<reference evidence="4" key="1">
    <citation type="journal article" date="2019" name="Int. J. Syst. Evol. Microbiol.">
        <title>The Global Catalogue of Microorganisms (GCM) 10K type strain sequencing project: providing services to taxonomists for standard genome sequencing and annotation.</title>
        <authorList>
            <consortium name="The Broad Institute Genomics Platform"/>
            <consortium name="The Broad Institute Genome Sequencing Center for Infectious Disease"/>
            <person name="Wu L."/>
            <person name="Ma J."/>
        </authorList>
    </citation>
    <scope>NUCLEOTIDE SEQUENCE [LARGE SCALE GENOMIC DNA]</scope>
    <source>
        <strain evidence="4">CGMCC 1.12931</strain>
    </source>
</reference>
<evidence type="ECO:0000256" key="2">
    <source>
        <dbReference type="SAM" id="MobiDB-lite"/>
    </source>
</evidence>
<dbReference type="SUPFAM" id="SSF48452">
    <property type="entry name" value="TPR-like"/>
    <property type="match status" value="2"/>
</dbReference>
<dbReference type="Pfam" id="PF13181">
    <property type="entry name" value="TPR_8"/>
    <property type="match status" value="1"/>
</dbReference>
<accession>A0ABQ1SBT7</accession>
<sequence length="820" mass="96465">MTTYYNILYHGNIEMLQGINDVKQQNADHYFEVLPVERMAKLPPERNDTVPLNEYFGNAELKATRGIQKHSMFMGGREYNYQVDEAYLLLGKARYFDQRFIPAKDAFSFIINHYPDSEIITKAEIWLQKTNMRLNYDETALENLQQILAENSEILPEDLVEIYSTIGAIHIKLENYEASIEPIDLAAEYVETYDEKARWTYIKGQLYNQIGNKDSATASFEQVVEFKRRPPRNYMVHSLMEIFKNEDHQAEDTPYVKEYFQELHEDWENRNFLDFLYFESAQHYLKIDSIDLAIDYYNKSLREQPESTYLRSRDYFNLAEIYFDKASYKTSGFYYDSTMTNVDQSTREFRLIKKKRDNLDEVIKYEDIAIETDSILNLVEMDDQARIAYFTKYTNQLKEEAKSLFAQQKKDERMANVVAPQIGGFGGAKSNSGNDGSKQEFYFYNPAKISSGKTKFKRTWGDIALDDNWRLEGKKASKGNTNEDGEEEPEEDDNLFSDPQFDPQTYISEIPTDKKIIDSISEERTYAYFQLGVIYKEKFKENELAIERFKELLTFNNVDEKLILPTKYNLYLAYKNLDDQANTEVWKQNIIREHPNSRYAEILLNPRSLRDGENSPNKVYARLYRKFQKQDLKGLLEEIQYWEEEFTATPMLPKFKLLQAQVKGRLFGYHAYKEELELVALDHPQTKEGKKAQKLLNNLNGSMKNAKFKPDNNQDDFKLVYYFESDDYTLEELAQLKANIKQGLTELEYGQLKLSVDIYSKDYNFVLLHDLNSKLGSEGMAELLLENGVTLKEWEYFPISKDNYSILQIHKNMEEYLKIQ</sequence>
<protein>
    <submittedName>
        <fullName evidence="3">Gliding motility protein</fullName>
    </submittedName>
</protein>
<name>A0ABQ1SBT7_9FLAO</name>
<dbReference type="Gene3D" id="1.25.40.10">
    <property type="entry name" value="Tetratricopeptide repeat domain"/>
    <property type="match status" value="3"/>
</dbReference>
<proteinExistence type="predicted"/>
<feature type="region of interest" description="Disordered" evidence="2">
    <location>
        <begin position="474"/>
        <end position="498"/>
    </location>
</feature>
<dbReference type="InterPro" id="IPR019734">
    <property type="entry name" value="TPR_rpt"/>
</dbReference>
<feature type="repeat" description="TPR" evidence="1">
    <location>
        <begin position="274"/>
        <end position="307"/>
    </location>
</feature>
<dbReference type="SMART" id="SM00028">
    <property type="entry name" value="TPR"/>
    <property type="match status" value="5"/>
</dbReference>
<evidence type="ECO:0000313" key="3">
    <source>
        <dbReference type="EMBL" id="GGE25318.1"/>
    </source>
</evidence>
<dbReference type="InterPro" id="IPR011990">
    <property type="entry name" value="TPR-like_helical_dom_sf"/>
</dbReference>
<dbReference type="EMBL" id="BMGM01000001">
    <property type="protein sequence ID" value="GGE25318.1"/>
    <property type="molecule type" value="Genomic_DNA"/>
</dbReference>
<feature type="compositionally biased region" description="Acidic residues" evidence="2">
    <location>
        <begin position="483"/>
        <end position="495"/>
    </location>
</feature>
<organism evidence="3 4">
    <name type="scientific">Psychroflexus planctonicus</name>
    <dbReference type="NCBI Taxonomy" id="1526575"/>
    <lineage>
        <taxon>Bacteria</taxon>
        <taxon>Pseudomonadati</taxon>
        <taxon>Bacteroidota</taxon>
        <taxon>Flavobacteriia</taxon>
        <taxon>Flavobacteriales</taxon>
        <taxon>Flavobacteriaceae</taxon>
        <taxon>Psychroflexus</taxon>
    </lineage>
</organism>
<dbReference type="PROSITE" id="PS50005">
    <property type="entry name" value="TPR"/>
    <property type="match status" value="1"/>
</dbReference>
<comment type="caution">
    <text evidence="3">The sequence shown here is derived from an EMBL/GenBank/DDBJ whole genome shotgun (WGS) entry which is preliminary data.</text>
</comment>
<gene>
    <name evidence="3" type="primary">sprE</name>
    <name evidence="3" type="ORF">GCM10010832_02560</name>
</gene>
<evidence type="ECO:0000256" key="1">
    <source>
        <dbReference type="PROSITE-ProRule" id="PRU00339"/>
    </source>
</evidence>
<keyword evidence="4" id="KW-1185">Reference proteome</keyword>
<keyword evidence="1" id="KW-0802">TPR repeat</keyword>
<evidence type="ECO:0000313" key="4">
    <source>
        <dbReference type="Proteomes" id="UP000599179"/>
    </source>
</evidence>
<dbReference type="Proteomes" id="UP000599179">
    <property type="component" value="Unassembled WGS sequence"/>
</dbReference>